<name>A0A9P5PDS5_9AGAR</name>
<feature type="transmembrane region" description="Helical" evidence="2">
    <location>
        <begin position="340"/>
        <end position="363"/>
    </location>
</feature>
<gene>
    <name evidence="3" type="ORF">BDP27DRAFT_1428371</name>
</gene>
<feature type="region of interest" description="Disordered" evidence="1">
    <location>
        <begin position="305"/>
        <end position="332"/>
    </location>
</feature>
<comment type="caution">
    <text evidence="3">The sequence shown here is derived from an EMBL/GenBank/DDBJ whole genome shotgun (WGS) entry which is preliminary data.</text>
</comment>
<sequence length="497" mass="52994">MGQTPAIILDSSAFNVSDPFGTLEAENGGYKDASVDFSNPNSGGNLSAVGNFSIMISPNIGGFIIHGNASKNYNVVYFLEDATLQLLLIGDGLINCTLQRIDGGFSPNPIPPTSSTDSIFDNIMWILGFIDNAMEVSFSIKCPAFGSVLFDYALAPPDPNTPLDSQLLFVNYTDSTIDLEGQWQSSAPGGGPGMSSAITGDTLQFPFTGWNITLLGYFDSDAPGNITLGVSLDEQPQVQLDFSGEAQQSLVPFRYFEYFTLVQQESDSGNHTITVEVLEASLSQIFGFRGFTYIPGFATLNDMPDLSTPTASPTSTSSPTTTASLSGPGQSSHRGLHGGALAGVIVGAILGICLIELILWAAWRQIKRRRYLLPAQAWVESTLGTAPLLTFSACISYKPLTFISPPEAHHPLAGPDNVTPSDKGPQDMSHRAAANAHGITPFTKSYSITSADLDTAGDIGQDHELPVQGSTVILPQAKARDICRCFLLNLQVMESMP</sequence>
<feature type="compositionally biased region" description="Low complexity" evidence="1">
    <location>
        <begin position="306"/>
        <end position="329"/>
    </location>
</feature>
<evidence type="ECO:0000256" key="2">
    <source>
        <dbReference type="SAM" id="Phobius"/>
    </source>
</evidence>
<dbReference type="AlphaFoldDB" id="A0A9P5PDS5"/>
<protein>
    <submittedName>
        <fullName evidence="3">Uncharacterized protein</fullName>
    </submittedName>
</protein>
<accession>A0A9P5PDS5</accession>
<reference evidence="3" key="1">
    <citation type="submission" date="2020-11" db="EMBL/GenBank/DDBJ databases">
        <authorList>
            <consortium name="DOE Joint Genome Institute"/>
            <person name="Ahrendt S."/>
            <person name="Riley R."/>
            <person name="Andreopoulos W."/>
            <person name="Labutti K."/>
            <person name="Pangilinan J."/>
            <person name="Ruiz-Duenas F.J."/>
            <person name="Barrasa J.M."/>
            <person name="Sanchez-Garcia M."/>
            <person name="Camarero S."/>
            <person name="Miyauchi S."/>
            <person name="Serrano A."/>
            <person name="Linde D."/>
            <person name="Babiker R."/>
            <person name="Drula E."/>
            <person name="Ayuso-Fernandez I."/>
            <person name="Pacheco R."/>
            <person name="Padilla G."/>
            <person name="Ferreira P."/>
            <person name="Barriuso J."/>
            <person name="Kellner H."/>
            <person name="Castanera R."/>
            <person name="Alfaro M."/>
            <person name="Ramirez L."/>
            <person name="Pisabarro A.G."/>
            <person name="Kuo A."/>
            <person name="Tritt A."/>
            <person name="Lipzen A."/>
            <person name="He G."/>
            <person name="Yan M."/>
            <person name="Ng V."/>
            <person name="Cullen D."/>
            <person name="Martin F."/>
            <person name="Rosso M.-N."/>
            <person name="Henrissat B."/>
            <person name="Hibbett D."/>
            <person name="Martinez A.T."/>
            <person name="Grigoriev I.V."/>
        </authorList>
    </citation>
    <scope>NUCLEOTIDE SEQUENCE</scope>
    <source>
        <strain evidence="3">AH 40177</strain>
    </source>
</reference>
<evidence type="ECO:0000256" key="1">
    <source>
        <dbReference type="SAM" id="MobiDB-lite"/>
    </source>
</evidence>
<dbReference type="Gene3D" id="2.60.120.260">
    <property type="entry name" value="Galactose-binding domain-like"/>
    <property type="match status" value="1"/>
</dbReference>
<keyword evidence="2" id="KW-1133">Transmembrane helix</keyword>
<feature type="region of interest" description="Disordered" evidence="1">
    <location>
        <begin position="408"/>
        <end position="429"/>
    </location>
</feature>
<dbReference type="Proteomes" id="UP000772434">
    <property type="component" value="Unassembled WGS sequence"/>
</dbReference>
<dbReference type="EMBL" id="JADNRY010000184">
    <property type="protein sequence ID" value="KAF9062018.1"/>
    <property type="molecule type" value="Genomic_DNA"/>
</dbReference>
<keyword evidence="4" id="KW-1185">Reference proteome</keyword>
<keyword evidence="2" id="KW-0472">Membrane</keyword>
<organism evidence="3 4">
    <name type="scientific">Rhodocollybia butyracea</name>
    <dbReference type="NCBI Taxonomy" id="206335"/>
    <lineage>
        <taxon>Eukaryota</taxon>
        <taxon>Fungi</taxon>
        <taxon>Dikarya</taxon>
        <taxon>Basidiomycota</taxon>
        <taxon>Agaricomycotina</taxon>
        <taxon>Agaricomycetes</taxon>
        <taxon>Agaricomycetidae</taxon>
        <taxon>Agaricales</taxon>
        <taxon>Marasmiineae</taxon>
        <taxon>Omphalotaceae</taxon>
        <taxon>Rhodocollybia</taxon>
    </lineage>
</organism>
<proteinExistence type="predicted"/>
<evidence type="ECO:0000313" key="3">
    <source>
        <dbReference type="EMBL" id="KAF9062018.1"/>
    </source>
</evidence>
<dbReference type="OrthoDB" id="2756615at2759"/>
<evidence type="ECO:0000313" key="4">
    <source>
        <dbReference type="Proteomes" id="UP000772434"/>
    </source>
</evidence>
<keyword evidence="2" id="KW-0812">Transmembrane</keyword>